<dbReference type="EMBL" id="NEVH01013579">
    <property type="protein sequence ID" value="PNF28467.1"/>
    <property type="molecule type" value="Genomic_DNA"/>
</dbReference>
<feature type="compositionally biased region" description="Polar residues" evidence="2">
    <location>
        <begin position="434"/>
        <end position="446"/>
    </location>
</feature>
<dbReference type="InParanoid" id="A0A2J7QIQ3"/>
<feature type="compositionally biased region" description="Basic and acidic residues" evidence="2">
    <location>
        <begin position="79"/>
        <end position="95"/>
    </location>
</feature>
<accession>A0A2J7QIQ3</accession>
<reference evidence="4 5" key="1">
    <citation type="submission" date="2017-12" db="EMBL/GenBank/DDBJ databases">
        <title>Hemimetabolous genomes reveal molecular basis of termite eusociality.</title>
        <authorList>
            <person name="Harrison M.C."/>
            <person name="Jongepier E."/>
            <person name="Robertson H.M."/>
            <person name="Arning N."/>
            <person name="Bitard-Feildel T."/>
            <person name="Chao H."/>
            <person name="Childers C.P."/>
            <person name="Dinh H."/>
            <person name="Doddapaneni H."/>
            <person name="Dugan S."/>
            <person name="Gowin J."/>
            <person name="Greiner C."/>
            <person name="Han Y."/>
            <person name="Hu H."/>
            <person name="Hughes D.S.T."/>
            <person name="Huylmans A.-K."/>
            <person name="Kemena C."/>
            <person name="Kremer L.P.M."/>
            <person name="Lee S.L."/>
            <person name="Lopez-Ezquerra A."/>
            <person name="Mallet L."/>
            <person name="Monroy-Kuhn J.M."/>
            <person name="Moser A."/>
            <person name="Murali S.C."/>
            <person name="Muzny D.M."/>
            <person name="Otani S."/>
            <person name="Piulachs M.-D."/>
            <person name="Poelchau M."/>
            <person name="Qu J."/>
            <person name="Schaub F."/>
            <person name="Wada-Katsumata A."/>
            <person name="Worley K.C."/>
            <person name="Xie Q."/>
            <person name="Ylla G."/>
            <person name="Poulsen M."/>
            <person name="Gibbs R.A."/>
            <person name="Schal C."/>
            <person name="Richards S."/>
            <person name="Belles X."/>
            <person name="Korb J."/>
            <person name="Bornberg-Bauer E."/>
        </authorList>
    </citation>
    <scope>NUCLEOTIDE SEQUENCE [LARGE SCALE GENOMIC DNA]</scope>
    <source>
        <tissue evidence="4">Whole body</tissue>
    </source>
</reference>
<keyword evidence="5" id="KW-1185">Reference proteome</keyword>
<dbReference type="OrthoDB" id="6348293at2759"/>
<feature type="compositionally biased region" description="Polar residues" evidence="2">
    <location>
        <begin position="455"/>
        <end position="470"/>
    </location>
</feature>
<protein>
    <submittedName>
        <fullName evidence="4">Uncharacterized protein</fullName>
    </submittedName>
</protein>
<feature type="signal peptide" evidence="3">
    <location>
        <begin position="1"/>
        <end position="21"/>
    </location>
</feature>
<feature type="region of interest" description="Disordered" evidence="2">
    <location>
        <begin position="26"/>
        <end position="47"/>
    </location>
</feature>
<organism evidence="4 5">
    <name type="scientific">Cryptotermes secundus</name>
    <dbReference type="NCBI Taxonomy" id="105785"/>
    <lineage>
        <taxon>Eukaryota</taxon>
        <taxon>Metazoa</taxon>
        <taxon>Ecdysozoa</taxon>
        <taxon>Arthropoda</taxon>
        <taxon>Hexapoda</taxon>
        <taxon>Insecta</taxon>
        <taxon>Pterygota</taxon>
        <taxon>Neoptera</taxon>
        <taxon>Polyneoptera</taxon>
        <taxon>Dictyoptera</taxon>
        <taxon>Blattodea</taxon>
        <taxon>Blattoidea</taxon>
        <taxon>Termitoidae</taxon>
        <taxon>Kalotermitidae</taxon>
        <taxon>Cryptotermitinae</taxon>
        <taxon>Cryptotermes</taxon>
    </lineage>
</organism>
<feature type="region of interest" description="Disordered" evidence="2">
    <location>
        <begin position="417"/>
        <end position="470"/>
    </location>
</feature>
<feature type="coiled-coil region" evidence="1">
    <location>
        <begin position="206"/>
        <end position="247"/>
    </location>
</feature>
<feature type="chain" id="PRO_5014559384" evidence="3">
    <location>
        <begin position="22"/>
        <end position="470"/>
    </location>
</feature>
<sequence length="470" mass="52510">MKNHILYTLLATLFLLSDVRRSFVDPAPVDEERGGKKINGGSSASPDELDEVKQLEDLKHSFGKAFSILKTHSSVFKDANGHQEGHSETREEVNRDGQLVSRVNQKVDTKQEATEGAIPATHVRTEVEVPSQGIHRTILSDSQQAVANVERRNKADKYTSYAGVQYSPLDMAEYIFWTGDEKGVTMATEEFLQEGLMTREEAIAFLQEIKMNLEFLQTHYTQLQHNKEQQQRQRQQAKERANMIHKAFGLDEAQTNEAKMNSLADISSARDLFTLSKKTSLAEENNAKVVDRAQQVLDEDYEELLDRLRVADFLYTEYSLEEVIYQLAKVMFSQSLNRGSTEAQEALQKFTSFLQAEAEQGHISRSLEKKVLDVLIASLTDTLAEQPQLVSAAREGLLEGSSGNQLLHHLLMLNQASPGGDMVSADSEQKPASDKNQGSDSHQLTTAKGRENETMTKTVNSSVGKLSKTT</sequence>
<evidence type="ECO:0000313" key="5">
    <source>
        <dbReference type="Proteomes" id="UP000235965"/>
    </source>
</evidence>
<evidence type="ECO:0000313" key="4">
    <source>
        <dbReference type="EMBL" id="PNF28468.1"/>
    </source>
</evidence>
<feature type="region of interest" description="Disordered" evidence="2">
    <location>
        <begin position="78"/>
        <end position="97"/>
    </location>
</feature>
<gene>
    <name evidence="4" type="ORF">B7P43_G15227</name>
</gene>
<evidence type="ECO:0000256" key="1">
    <source>
        <dbReference type="SAM" id="Coils"/>
    </source>
</evidence>
<comment type="caution">
    <text evidence="4">The sequence shown here is derived from an EMBL/GenBank/DDBJ whole genome shotgun (WGS) entry which is preliminary data.</text>
</comment>
<dbReference type="AlphaFoldDB" id="A0A2J7QIQ3"/>
<keyword evidence="1" id="KW-0175">Coiled coil</keyword>
<proteinExistence type="predicted"/>
<dbReference type="EMBL" id="NEVH01013579">
    <property type="protein sequence ID" value="PNF28468.1"/>
    <property type="molecule type" value="Genomic_DNA"/>
</dbReference>
<dbReference type="Proteomes" id="UP000235965">
    <property type="component" value="Unassembled WGS sequence"/>
</dbReference>
<evidence type="ECO:0000256" key="2">
    <source>
        <dbReference type="SAM" id="MobiDB-lite"/>
    </source>
</evidence>
<name>A0A2J7QIQ3_9NEOP</name>
<keyword evidence="3" id="KW-0732">Signal</keyword>
<evidence type="ECO:0000256" key="3">
    <source>
        <dbReference type="SAM" id="SignalP"/>
    </source>
</evidence>